<feature type="region of interest" description="Disordered" evidence="1">
    <location>
        <begin position="80"/>
        <end position="99"/>
    </location>
</feature>
<reference evidence="2" key="1">
    <citation type="submission" date="2022-10" db="EMBL/GenBank/DDBJ databases">
        <title>Characterization and whole genome sequencing of a new Roseateles species, isolated from fresh water.</title>
        <authorList>
            <person name="Guliayeva D.Y."/>
            <person name="Akhremchuk A.E."/>
            <person name="Sikolenko M.A."/>
            <person name="Valentovich L.N."/>
            <person name="Sidarenka A.V."/>
        </authorList>
    </citation>
    <scope>NUCLEOTIDE SEQUENCE</scope>
    <source>
        <strain evidence="2">BIM B-1768</strain>
    </source>
</reference>
<evidence type="ECO:0000313" key="3">
    <source>
        <dbReference type="Proteomes" id="UP001064933"/>
    </source>
</evidence>
<accession>A0ABY6AYN9</accession>
<proteinExistence type="predicted"/>
<dbReference type="Proteomes" id="UP001064933">
    <property type="component" value="Chromosome"/>
</dbReference>
<gene>
    <name evidence="2" type="ORF">N4261_17750</name>
</gene>
<name>A0ABY6AYN9_9BURK</name>
<dbReference type="EMBL" id="CP104562">
    <property type="protein sequence ID" value="UXH76864.1"/>
    <property type="molecule type" value="Genomic_DNA"/>
</dbReference>
<feature type="compositionally biased region" description="Polar residues" evidence="1">
    <location>
        <begin position="44"/>
        <end position="53"/>
    </location>
</feature>
<evidence type="ECO:0000256" key="1">
    <source>
        <dbReference type="SAM" id="MobiDB-lite"/>
    </source>
</evidence>
<sequence length="209" mass="22733">MNASLPRWEEQETHPASSLEWAQASPTSIASGAAPTSLHPGTAGSASLSSQAPESALSPGAANSSTAPSTGLASRLMSSLTARRDGSRPPRRRSGDSILQNLIRLWPGEGHRPRASARAMADLRSAFRGSLMDLVEAAQEADDVVSGLRLQQLLQHIVHARHPQDLWHLRTGIYTEIARVHDQREADRRLADLNARLDRRRGRLLRLLG</sequence>
<evidence type="ECO:0000313" key="2">
    <source>
        <dbReference type="EMBL" id="UXH76864.1"/>
    </source>
</evidence>
<evidence type="ECO:0008006" key="4">
    <source>
        <dbReference type="Google" id="ProtNLM"/>
    </source>
</evidence>
<keyword evidence="3" id="KW-1185">Reference proteome</keyword>
<feature type="region of interest" description="Disordered" evidence="1">
    <location>
        <begin position="1"/>
        <end position="75"/>
    </location>
</feature>
<feature type="compositionally biased region" description="Polar residues" evidence="1">
    <location>
        <begin position="61"/>
        <end position="75"/>
    </location>
</feature>
<organism evidence="2 3">
    <name type="scientific">Roseateles amylovorans</name>
    <dbReference type="NCBI Taxonomy" id="2978473"/>
    <lineage>
        <taxon>Bacteria</taxon>
        <taxon>Pseudomonadati</taxon>
        <taxon>Pseudomonadota</taxon>
        <taxon>Betaproteobacteria</taxon>
        <taxon>Burkholderiales</taxon>
        <taxon>Sphaerotilaceae</taxon>
        <taxon>Roseateles</taxon>
    </lineage>
</organism>
<dbReference type="RefSeq" id="WP_261756605.1">
    <property type="nucleotide sequence ID" value="NZ_CP104562.2"/>
</dbReference>
<protein>
    <recommendedName>
        <fullName evidence="4">CHAD domain-containing protein</fullName>
    </recommendedName>
</protein>